<dbReference type="PANTHER" id="PTHR11895:SF151">
    <property type="entry name" value="GLUTAMYL-TRNA(GLN) AMIDOTRANSFERASE SUBUNIT A"/>
    <property type="match status" value="1"/>
</dbReference>
<evidence type="ECO:0000256" key="3">
    <source>
        <dbReference type="ARBA" id="ARBA00012739"/>
    </source>
</evidence>
<evidence type="ECO:0000256" key="5">
    <source>
        <dbReference type="ARBA" id="ARBA00022598"/>
    </source>
</evidence>
<organism evidence="12">
    <name type="scientific">Magnetococcus massalia (strain MO-1)</name>
    <dbReference type="NCBI Taxonomy" id="451514"/>
    <lineage>
        <taxon>Bacteria</taxon>
        <taxon>Pseudomonadati</taxon>
        <taxon>Pseudomonadota</taxon>
        <taxon>Magnetococcia</taxon>
        <taxon>Magnetococcales</taxon>
        <taxon>Magnetococcaceae</taxon>
        <taxon>Magnetococcus</taxon>
    </lineage>
</organism>
<evidence type="ECO:0000256" key="10">
    <source>
        <dbReference type="HAMAP-Rule" id="MF_00120"/>
    </source>
</evidence>
<dbReference type="AlphaFoldDB" id="A0A1S7LMD5"/>
<comment type="similarity">
    <text evidence="1 10">Belongs to the amidase family. GatA subfamily.</text>
</comment>
<evidence type="ECO:0000256" key="1">
    <source>
        <dbReference type="ARBA" id="ARBA00008069"/>
    </source>
</evidence>
<accession>A0A1S7LMD5</accession>
<evidence type="ECO:0000256" key="8">
    <source>
        <dbReference type="ARBA" id="ARBA00022917"/>
    </source>
</evidence>
<dbReference type="GO" id="GO:0030956">
    <property type="term" value="C:glutamyl-tRNA(Gln) amidotransferase complex"/>
    <property type="evidence" value="ECO:0007669"/>
    <property type="project" value="InterPro"/>
</dbReference>
<keyword evidence="8 10" id="KW-0648">Protein biosynthesis</keyword>
<name>A0A1S7LMD5_MAGMO</name>
<feature type="active site" description="Charge relay system" evidence="10">
    <location>
        <position position="81"/>
    </location>
</feature>
<evidence type="ECO:0000256" key="6">
    <source>
        <dbReference type="ARBA" id="ARBA00022741"/>
    </source>
</evidence>
<comment type="catalytic activity">
    <reaction evidence="9 10">
        <text>L-glutamyl-tRNA(Gln) + L-glutamine + ATP + H2O = L-glutaminyl-tRNA(Gln) + L-glutamate + ADP + phosphate + H(+)</text>
        <dbReference type="Rhea" id="RHEA:17521"/>
        <dbReference type="Rhea" id="RHEA-COMP:9681"/>
        <dbReference type="Rhea" id="RHEA-COMP:9684"/>
        <dbReference type="ChEBI" id="CHEBI:15377"/>
        <dbReference type="ChEBI" id="CHEBI:15378"/>
        <dbReference type="ChEBI" id="CHEBI:29985"/>
        <dbReference type="ChEBI" id="CHEBI:30616"/>
        <dbReference type="ChEBI" id="CHEBI:43474"/>
        <dbReference type="ChEBI" id="CHEBI:58359"/>
        <dbReference type="ChEBI" id="CHEBI:78520"/>
        <dbReference type="ChEBI" id="CHEBI:78521"/>
        <dbReference type="ChEBI" id="CHEBI:456216"/>
        <dbReference type="EC" id="6.3.5.7"/>
    </reaction>
</comment>
<keyword evidence="6 10" id="KW-0547">Nucleotide-binding</keyword>
<dbReference type="GO" id="GO:0050567">
    <property type="term" value="F:glutaminyl-tRNA synthase (glutamine-hydrolyzing) activity"/>
    <property type="evidence" value="ECO:0007669"/>
    <property type="project" value="UniProtKB-UniRule"/>
</dbReference>
<dbReference type="InterPro" id="IPR023631">
    <property type="entry name" value="Amidase_dom"/>
</dbReference>
<dbReference type="PROSITE" id="PS00571">
    <property type="entry name" value="AMIDASES"/>
    <property type="match status" value="1"/>
</dbReference>
<evidence type="ECO:0000256" key="4">
    <source>
        <dbReference type="ARBA" id="ARBA00014428"/>
    </source>
</evidence>
<dbReference type="HAMAP" id="MF_00120">
    <property type="entry name" value="GatA"/>
    <property type="match status" value="1"/>
</dbReference>
<dbReference type="GO" id="GO:0016740">
    <property type="term" value="F:transferase activity"/>
    <property type="evidence" value="ECO:0007669"/>
    <property type="project" value="UniProtKB-KW"/>
</dbReference>
<dbReference type="Pfam" id="PF01425">
    <property type="entry name" value="Amidase"/>
    <property type="match status" value="1"/>
</dbReference>
<feature type="domain" description="Amidase" evidence="11">
    <location>
        <begin position="27"/>
        <end position="469"/>
    </location>
</feature>
<proteinExistence type="inferred from homology"/>
<dbReference type="Gene3D" id="3.90.1300.10">
    <property type="entry name" value="Amidase signature (AS) domain"/>
    <property type="match status" value="1"/>
</dbReference>
<comment type="function">
    <text evidence="10">Allows the formation of correctly charged Gln-tRNA(Gln) through the transamidation of misacylated Glu-tRNA(Gln) in organisms which lack glutaminyl-tRNA synthetase. The reaction takes place in the presence of glutamine and ATP through an activated gamma-phospho-Glu-tRNA(Gln).</text>
</comment>
<dbReference type="EMBL" id="LO017727">
    <property type="protein sequence ID" value="CRH08092.1"/>
    <property type="molecule type" value="Genomic_DNA"/>
</dbReference>
<dbReference type="EC" id="6.3.5.7" evidence="3 10"/>
<dbReference type="GO" id="GO:0006412">
    <property type="term" value="P:translation"/>
    <property type="evidence" value="ECO:0007669"/>
    <property type="project" value="UniProtKB-UniRule"/>
</dbReference>
<sequence length="488" mass="52569">MMDVDLTQLTMAEAHEKLKAKEISSRELTQAHLDRIAEHNKTLNAYNTVDAEGALAAADAADKRIAAGDIGPMTGIPMAHKDIFCTKGLRTTCSSKILESFEPPYDATLTTKLRDAGAVILGKASMDEFAMGSSNETSHFGNVLNPWNTDCTPGGSSGGSASAVAASMAMVGTGTDTGGSIRQPAALTNLTGMKPTYGRCSRFGMIAFASSFDQAGPMARTAEDAAALLQVIAGHDPKDSTSLNVEVPDYKAALTGDIKGLKIGVYEAFFGEGLQDDVRDAVFAAKEQLKAMGAELVPISLPKIKYAMPVYYILATAEASSNLARYDGVKYGTRCENPDDLRDLYFRSRSEGFGVEVKRRIMLGTYVLSSGYYDAFYRKAQQVRRVLLDEMNAAYEKCDVILTPTAPTTAFKLGEKLDDPLQMYLCDIFTVVANLCCLPGISFPCGLDSKGLPIGLQLIGKALDEATLLKVADAYQRETDWHTKRPNL</sequence>
<dbReference type="InterPro" id="IPR020556">
    <property type="entry name" value="Amidase_CS"/>
</dbReference>
<keyword evidence="7 10" id="KW-0067">ATP-binding</keyword>
<comment type="subunit">
    <text evidence="2 10">Heterotrimer of A, B and C subunits.</text>
</comment>
<feature type="active site" description="Charge relay system" evidence="10">
    <location>
        <position position="156"/>
    </location>
</feature>
<reference evidence="12" key="1">
    <citation type="submission" date="2015-04" db="EMBL/GenBank/DDBJ databases">
        <authorList>
            <person name="Syromyatnikov M.Y."/>
            <person name="Popov V.N."/>
        </authorList>
    </citation>
    <scope>NUCLEOTIDE SEQUENCE</scope>
    <source>
        <strain evidence="12">MO-1</strain>
    </source>
</reference>
<evidence type="ECO:0000256" key="7">
    <source>
        <dbReference type="ARBA" id="ARBA00022840"/>
    </source>
</evidence>
<dbReference type="GO" id="GO:0005524">
    <property type="term" value="F:ATP binding"/>
    <property type="evidence" value="ECO:0007669"/>
    <property type="project" value="UniProtKB-KW"/>
</dbReference>
<evidence type="ECO:0000313" key="12">
    <source>
        <dbReference type="EMBL" id="CRH08092.1"/>
    </source>
</evidence>
<dbReference type="InterPro" id="IPR036928">
    <property type="entry name" value="AS_sf"/>
</dbReference>
<gene>
    <name evidence="10 12" type="primary">gatA</name>
    <name evidence="12" type="ORF">MAGMO_3964</name>
</gene>
<keyword evidence="12" id="KW-0808">Transferase</keyword>
<evidence type="ECO:0000256" key="2">
    <source>
        <dbReference type="ARBA" id="ARBA00011123"/>
    </source>
</evidence>
<dbReference type="InterPro" id="IPR004412">
    <property type="entry name" value="GatA"/>
</dbReference>
<protein>
    <recommendedName>
        <fullName evidence="4 10">Glutamyl-tRNA(Gln) amidotransferase subunit A</fullName>
        <shortName evidence="10">Glu-ADT subunit A</shortName>
        <ecNumber evidence="3 10">6.3.5.7</ecNumber>
    </recommendedName>
</protein>
<evidence type="ECO:0000256" key="9">
    <source>
        <dbReference type="ARBA" id="ARBA00047407"/>
    </source>
</evidence>
<feature type="active site" description="Acyl-ester intermediate" evidence="10">
    <location>
        <position position="180"/>
    </location>
</feature>
<evidence type="ECO:0000259" key="11">
    <source>
        <dbReference type="Pfam" id="PF01425"/>
    </source>
</evidence>
<dbReference type="PANTHER" id="PTHR11895">
    <property type="entry name" value="TRANSAMIDASE"/>
    <property type="match status" value="1"/>
</dbReference>
<dbReference type="PIRSF" id="PIRSF001221">
    <property type="entry name" value="Amidase_fungi"/>
    <property type="match status" value="1"/>
</dbReference>
<keyword evidence="5 10" id="KW-0436">Ligase</keyword>
<dbReference type="InterPro" id="IPR000120">
    <property type="entry name" value="Amidase"/>
</dbReference>
<dbReference type="SUPFAM" id="SSF75304">
    <property type="entry name" value="Amidase signature (AS) enzymes"/>
    <property type="match status" value="1"/>
</dbReference>
<dbReference type="NCBIfam" id="TIGR00132">
    <property type="entry name" value="gatA"/>
    <property type="match status" value="1"/>
</dbReference>